<dbReference type="Proteomes" id="UP000062833">
    <property type="component" value="Chromosome"/>
</dbReference>
<gene>
    <name evidence="1" type="ORF">AOC05_03450</name>
</gene>
<organism evidence="1 2">
    <name type="scientific">Arthrobacter alpinus</name>
    <dbReference type="NCBI Taxonomy" id="656366"/>
    <lineage>
        <taxon>Bacteria</taxon>
        <taxon>Bacillati</taxon>
        <taxon>Actinomycetota</taxon>
        <taxon>Actinomycetes</taxon>
        <taxon>Micrococcales</taxon>
        <taxon>Micrococcaceae</taxon>
        <taxon>Arthrobacter</taxon>
    </lineage>
</organism>
<dbReference type="PATRIC" id="fig|656366.3.peg.757"/>
<name>A0A0M3UFM8_9MICC</name>
<evidence type="ECO:0000313" key="1">
    <source>
        <dbReference type="EMBL" id="ALE91615.1"/>
    </source>
</evidence>
<protein>
    <submittedName>
        <fullName evidence="1">Uncharacterized protein</fullName>
    </submittedName>
</protein>
<dbReference type="AlphaFoldDB" id="A0A0M3UFM8"/>
<proteinExistence type="predicted"/>
<reference evidence="2" key="1">
    <citation type="submission" date="2015-09" db="EMBL/GenBank/DDBJ databases">
        <title>Complete genome of Arthrobacter alpinus strain R3.8.</title>
        <authorList>
            <person name="See-Too W.S."/>
            <person name="Chan K.G."/>
        </authorList>
    </citation>
    <scope>NUCLEOTIDE SEQUENCE [LARGE SCALE GENOMIC DNA]</scope>
    <source>
        <strain evidence="2">R3.8</strain>
    </source>
</reference>
<evidence type="ECO:0000313" key="2">
    <source>
        <dbReference type="Proteomes" id="UP000062833"/>
    </source>
</evidence>
<keyword evidence="2" id="KW-1185">Reference proteome</keyword>
<accession>A0A0M3UFM8</accession>
<dbReference type="EMBL" id="CP012677">
    <property type="protein sequence ID" value="ALE91615.1"/>
    <property type="molecule type" value="Genomic_DNA"/>
</dbReference>
<dbReference type="KEGG" id="aaq:AOC05_03450"/>
<sequence>MTRDGAGGVAKAGFRQNHFFILTSQFSNIFSVRLTSRQVSLFTAQMTRVHRVLTPVSCTIDSGDAGKRP</sequence>